<protein>
    <submittedName>
        <fullName evidence="2">Uncharacterized protein</fullName>
    </submittedName>
</protein>
<sequence length="74" mass="8210">MSAAESLKHPWLSDRGSTTVYTKRETSAIRHTRRLLRVRQKGAPTRRLCRQASGHSRSAMARAAANRTNAAVPP</sequence>
<evidence type="ECO:0000313" key="3">
    <source>
        <dbReference type="Proteomes" id="UP001221898"/>
    </source>
</evidence>
<dbReference type="Proteomes" id="UP001221898">
    <property type="component" value="Unassembled WGS sequence"/>
</dbReference>
<evidence type="ECO:0000313" key="2">
    <source>
        <dbReference type="EMBL" id="KAJ8395518.1"/>
    </source>
</evidence>
<name>A0AAD7WG37_9TELE</name>
<feature type="compositionally biased region" description="Low complexity" evidence="1">
    <location>
        <begin position="52"/>
        <end position="74"/>
    </location>
</feature>
<gene>
    <name evidence="2" type="ORF">AAFF_G00032520</name>
</gene>
<reference evidence="2" key="1">
    <citation type="journal article" date="2023" name="Science">
        <title>Genome structures resolve the early diversification of teleost fishes.</title>
        <authorList>
            <person name="Parey E."/>
            <person name="Louis A."/>
            <person name="Montfort J."/>
            <person name="Bouchez O."/>
            <person name="Roques C."/>
            <person name="Iampietro C."/>
            <person name="Lluch J."/>
            <person name="Castinel A."/>
            <person name="Donnadieu C."/>
            <person name="Desvignes T."/>
            <person name="Floi Bucao C."/>
            <person name="Jouanno E."/>
            <person name="Wen M."/>
            <person name="Mejri S."/>
            <person name="Dirks R."/>
            <person name="Jansen H."/>
            <person name="Henkel C."/>
            <person name="Chen W.J."/>
            <person name="Zahm M."/>
            <person name="Cabau C."/>
            <person name="Klopp C."/>
            <person name="Thompson A.W."/>
            <person name="Robinson-Rechavi M."/>
            <person name="Braasch I."/>
            <person name="Lecointre G."/>
            <person name="Bobe J."/>
            <person name="Postlethwait J.H."/>
            <person name="Berthelot C."/>
            <person name="Roest Crollius H."/>
            <person name="Guiguen Y."/>
        </authorList>
    </citation>
    <scope>NUCLEOTIDE SEQUENCE</scope>
    <source>
        <strain evidence="2">NC1722</strain>
    </source>
</reference>
<organism evidence="2 3">
    <name type="scientific">Aldrovandia affinis</name>
    <dbReference type="NCBI Taxonomy" id="143900"/>
    <lineage>
        <taxon>Eukaryota</taxon>
        <taxon>Metazoa</taxon>
        <taxon>Chordata</taxon>
        <taxon>Craniata</taxon>
        <taxon>Vertebrata</taxon>
        <taxon>Euteleostomi</taxon>
        <taxon>Actinopterygii</taxon>
        <taxon>Neopterygii</taxon>
        <taxon>Teleostei</taxon>
        <taxon>Notacanthiformes</taxon>
        <taxon>Halosauridae</taxon>
        <taxon>Aldrovandia</taxon>
    </lineage>
</organism>
<proteinExistence type="predicted"/>
<feature type="region of interest" description="Disordered" evidence="1">
    <location>
        <begin position="41"/>
        <end position="74"/>
    </location>
</feature>
<evidence type="ECO:0000256" key="1">
    <source>
        <dbReference type="SAM" id="MobiDB-lite"/>
    </source>
</evidence>
<dbReference type="AlphaFoldDB" id="A0AAD7WG37"/>
<dbReference type="EMBL" id="JAINUG010000116">
    <property type="protein sequence ID" value="KAJ8395518.1"/>
    <property type="molecule type" value="Genomic_DNA"/>
</dbReference>
<accession>A0AAD7WG37</accession>
<keyword evidence="3" id="KW-1185">Reference proteome</keyword>
<comment type="caution">
    <text evidence="2">The sequence shown here is derived from an EMBL/GenBank/DDBJ whole genome shotgun (WGS) entry which is preliminary data.</text>
</comment>